<dbReference type="CDD" id="cd00180">
    <property type="entry name" value="PKc"/>
    <property type="match status" value="1"/>
</dbReference>
<dbReference type="GO" id="GO:0005524">
    <property type="term" value="F:ATP binding"/>
    <property type="evidence" value="ECO:0007669"/>
    <property type="project" value="InterPro"/>
</dbReference>
<dbReference type="SMART" id="SM00220">
    <property type="entry name" value="S_TKc"/>
    <property type="match status" value="1"/>
</dbReference>
<evidence type="ECO:0000256" key="1">
    <source>
        <dbReference type="SAM" id="MobiDB-lite"/>
    </source>
</evidence>
<keyword evidence="4" id="KW-1185">Reference proteome</keyword>
<reference evidence="3 4" key="1">
    <citation type="journal article" date="2017" name="Genome Announc.">
        <title>Genome sequence of the saprophytic ascomycete Epicoccum nigrum ICMP 19927 strain isolated from New Zealand.</title>
        <authorList>
            <person name="Fokin M."/>
            <person name="Fleetwood D."/>
            <person name="Weir B.S."/>
            <person name="Villas-Boas S.G."/>
        </authorList>
    </citation>
    <scope>NUCLEOTIDE SEQUENCE [LARGE SCALE GENOMIC DNA]</scope>
    <source>
        <strain evidence="3 4">ICMP 19927</strain>
    </source>
</reference>
<proteinExistence type="predicted"/>
<dbReference type="InterPro" id="IPR011009">
    <property type="entry name" value="Kinase-like_dom_sf"/>
</dbReference>
<evidence type="ECO:0000313" key="3">
    <source>
        <dbReference type="EMBL" id="OSS47728.1"/>
    </source>
</evidence>
<organism evidence="3 4">
    <name type="scientific">Epicoccum nigrum</name>
    <name type="common">Soil fungus</name>
    <name type="synonym">Epicoccum purpurascens</name>
    <dbReference type="NCBI Taxonomy" id="105696"/>
    <lineage>
        <taxon>Eukaryota</taxon>
        <taxon>Fungi</taxon>
        <taxon>Dikarya</taxon>
        <taxon>Ascomycota</taxon>
        <taxon>Pezizomycotina</taxon>
        <taxon>Dothideomycetes</taxon>
        <taxon>Pleosporomycetidae</taxon>
        <taxon>Pleosporales</taxon>
        <taxon>Pleosporineae</taxon>
        <taxon>Didymellaceae</taxon>
        <taxon>Epicoccum</taxon>
    </lineage>
</organism>
<name>A0A1Y2LXM9_EPING</name>
<dbReference type="AlphaFoldDB" id="A0A1Y2LXM9"/>
<feature type="domain" description="Protein kinase" evidence="2">
    <location>
        <begin position="365"/>
        <end position="721"/>
    </location>
</feature>
<dbReference type="InParanoid" id="A0A1Y2LXM9"/>
<dbReference type="InterPro" id="IPR000719">
    <property type="entry name" value="Prot_kinase_dom"/>
</dbReference>
<dbReference type="EMBL" id="KZ107848">
    <property type="protein sequence ID" value="OSS47728.1"/>
    <property type="molecule type" value="Genomic_DNA"/>
</dbReference>
<accession>A0A1Y2LXM9</accession>
<protein>
    <recommendedName>
        <fullName evidence="2">Protein kinase domain-containing protein</fullName>
    </recommendedName>
</protein>
<feature type="region of interest" description="Disordered" evidence="1">
    <location>
        <begin position="96"/>
        <end position="116"/>
    </location>
</feature>
<dbReference type="OMA" id="KMEHAND"/>
<dbReference type="PANTHER" id="PTHR24359:SF1">
    <property type="entry name" value="INHIBITOR OF NUCLEAR FACTOR KAPPA-B KINASE EPSILON SUBUNIT HOMOLOG 1-RELATED"/>
    <property type="match status" value="1"/>
</dbReference>
<feature type="compositionally biased region" description="Polar residues" evidence="1">
    <location>
        <begin position="140"/>
        <end position="154"/>
    </location>
</feature>
<dbReference type="PANTHER" id="PTHR24359">
    <property type="entry name" value="SERINE/THREONINE-PROTEIN KINASE SBK1"/>
    <property type="match status" value="1"/>
</dbReference>
<dbReference type="Gene3D" id="1.10.510.10">
    <property type="entry name" value="Transferase(Phosphotransferase) domain 1"/>
    <property type="match status" value="1"/>
</dbReference>
<feature type="region of interest" description="Disordered" evidence="1">
    <location>
        <begin position="140"/>
        <end position="169"/>
    </location>
</feature>
<dbReference type="Pfam" id="PF00069">
    <property type="entry name" value="Pkinase"/>
    <property type="match status" value="1"/>
</dbReference>
<evidence type="ECO:0000259" key="2">
    <source>
        <dbReference type="PROSITE" id="PS50011"/>
    </source>
</evidence>
<dbReference type="SUPFAM" id="SSF56112">
    <property type="entry name" value="Protein kinase-like (PK-like)"/>
    <property type="match status" value="1"/>
</dbReference>
<sequence>MMDVQTARSRTSEVPIAELDGGVMHKSPMGDNMVESYPCTREQWPIVHRTRNVVAPSGHLSENTTMYGHTSRLLEVRPHRGSQSSLSHTFKRIVASIPPPPHRKHRKTQSTSVLQSSSGNMIANTLEPRRSLSTLVESQIRSSVDQGASPTTIGSEPIRLPRTKSVSRKPGSRFADRLADVYERDAFGGSDYIPNGKLDLLVTQKSVDRELSRIEYLPAYLRYRLWRNTHPQIVTSSGCLSSKALSLPSLNENAVKIVTEKNFQKIFVILVLIRCPEKIWAFVKEEVHDGNLPLGSSSTDGTNRTLGLLVRLEKPQTSLKCLTARSYVRDFLSRQWSVLAPSFIPSEITPVPRLFIAEGEILPFLCWKNTSRRGGSSEVYKVIIHPDHHRFNKNEVPQDLVAVKRTTSGSEASFRREYDILRHLRKMEHANDHLVTLLAAYEQNHQYFLIIPWAEFDLHHYWLEGFPNAPCGDKSISLWIQEQCCGLAGAVSTIHHYHTTSQTSIIENLSLTRAEPSNQIEEPKGIFTLNGRHGDIKPENILWYPAQNGLGILRISDFGTAYFSRSNRISAHEKDMMPSSRPYRSPESLLPDGEISSQCDVWALGCVFLEFICWYAGGRQFLDRFEKARACGYESASFCCLRDNRRDTPLRMELKESVREMIAELQQTRDIQTDSSMNHLLRIIENNMLVVSGNRTSLSYRMSSRNVFEILGSVLKNHPEE</sequence>
<evidence type="ECO:0000313" key="4">
    <source>
        <dbReference type="Proteomes" id="UP000193240"/>
    </source>
</evidence>
<dbReference type="GO" id="GO:0004674">
    <property type="term" value="F:protein serine/threonine kinase activity"/>
    <property type="evidence" value="ECO:0007669"/>
    <property type="project" value="TreeGrafter"/>
</dbReference>
<gene>
    <name evidence="3" type="ORF">B5807_07464</name>
</gene>
<dbReference type="PROSITE" id="PS50011">
    <property type="entry name" value="PROTEIN_KINASE_DOM"/>
    <property type="match status" value="1"/>
</dbReference>
<dbReference type="Proteomes" id="UP000193240">
    <property type="component" value="Unassembled WGS sequence"/>
</dbReference>